<dbReference type="GeneID" id="12982258"/>
<proteinExistence type="predicted"/>
<dbReference type="OMA" id="HEDSFLW"/>
<keyword evidence="3" id="KW-1185">Reference proteome</keyword>
<evidence type="ECO:0008006" key="4">
    <source>
        <dbReference type="Google" id="ProtNLM"/>
    </source>
</evidence>
<sequence>MSRRKASRTAASPVAAASHDSPVSTHPGEPATFQLTVVNSCLCNEDVQLPRLPTPALLTPFYAQYESTAAAASLRTTSPWKSDYWCTKVAHVALGRHSALPAAYRLRHECAGRLHARVVYVQAAAVHRQLYKAYPPLPRCRPHAATVGEVGGDDDVVIVEPTTRGDVVVAGPAGPPPPTAFKASYYLLINHSENPIFVGPDGVPQGRSVVLREGDVLSFLECAFDEDSGVLDEAGATDGGDSAEGHCRDTSIGAEGVECAATTVEQIQQLAAESLWRCVDTSAAGSASRPSSSSTSFTAHQVRVPQGTVATRRFYEVPHVVQEYMRWWHRHTTQLCEQRHVNSRHTASPATEPMGATFSWMVSGNHLVRAPSIANSGVRSVTPVCAKAEGACDISAATVGQLSSSPPPLCSQRRGSRSPSPLPRMQQQQHHRFSEDLLKTPAVVTALRQWLKDTEDMEEVADEVHSPLAARLLLDRAWLWRLVRRHHRQQAAPQLQPSSPAARDGFSPSLVKLEDKTPTTTTTTAGLACAATVKKREGVEPGGTPPQLGGSSSPQRASDMMERFRVSVPTVLDDSVATGHGTSLALTAMPSRAASVVQTVLEELRQSHGKKRSPASEEGTHALLPPLFRNEPKTGTEVARTAPDVSRTLCLDAEPIHVYADSNAHSAARPVSGEASQRPLKRLSSPAVSAGMPTCVPAVRIRPAILPVYVFTRRSPSPDAYTREQSSFTYARSFSSPRVTGRARGGGASGSTSGLGTAKQFVYYYYETDDRPPGADAGAIEHHQSRSRGSTREHGGRWQNGQQRKTTGGGAASDPSPALVEPSSPILTAAALPPHESHADSSTHEDSFLWVDESEKVEKVRCASTTRKRRPGKKTSATRKRRASETIPSAAEAKAARADSTSVAFEAPLPTPTAKSTPSRHAKTTPRINSR</sequence>
<gene>
    <name evidence="2" type="ORF">LMJF_35_0740</name>
</gene>
<evidence type="ECO:0000313" key="2">
    <source>
        <dbReference type="EMBL" id="CBZ12702.1"/>
    </source>
</evidence>
<dbReference type="Proteomes" id="UP000000542">
    <property type="component" value="Chromosome 35"/>
</dbReference>
<feature type="region of interest" description="Disordered" evidence="1">
    <location>
        <begin position="1"/>
        <end position="28"/>
    </location>
</feature>
<feature type="compositionally biased region" description="Low complexity" evidence="1">
    <location>
        <begin position="8"/>
        <end position="24"/>
    </location>
</feature>
<dbReference type="SUPFAM" id="SSF49879">
    <property type="entry name" value="SMAD/FHA domain"/>
    <property type="match status" value="1"/>
</dbReference>
<dbReference type="eggNOG" id="ENOG502S5FI">
    <property type="taxonomic scope" value="Eukaryota"/>
</dbReference>
<name>E9AEP9_LEIMA</name>
<feature type="region of interest" description="Disordered" evidence="1">
    <location>
        <begin position="536"/>
        <end position="558"/>
    </location>
</feature>
<reference evidence="2 3" key="1">
    <citation type="journal article" date="2005" name="Science">
        <title>The genome of the kinetoplastid parasite, Leishmania major.</title>
        <authorList>
            <person name="Ivens A.C."/>
            <person name="Peacock C.S."/>
            <person name="Worthey E.A."/>
            <person name="Murphy L."/>
            <person name="Aggarwal G."/>
            <person name="Berriman M."/>
            <person name="Sisk E."/>
            <person name="Rajandream M.A."/>
            <person name="Adlem E."/>
            <person name="Aert R."/>
            <person name="Anupama A."/>
            <person name="Apostolou Z."/>
            <person name="Attipoe P."/>
            <person name="Bason N."/>
            <person name="Bauser C."/>
            <person name="Beck A."/>
            <person name="Beverley S.M."/>
            <person name="Bianchettin G."/>
            <person name="Borzym K."/>
            <person name="Bothe G."/>
            <person name="Bruschi C.V."/>
            <person name="Collins M."/>
            <person name="Cadag E."/>
            <person name="Ciarloni L."/>
            <person name="Clayton C."/>
            <person name="Coulson R.M."/>
            <person name="Cronin A."/>
            <person name="Cruz A.K."/>
            <person name="Davies R.M."/>
            <person name="De Gaudenzi J."/>
            <person name="Dobson D.E."/>
            <person name="Duesterhoeft A."/>
            <person name="Fazelina G."/>
            <person name="Fosker N."/>
            <person name="Frasch A.C."/>
            <person name="Fraser A."/>
            <person name="Fuchs M."/>
            <person name="Gabel C."/>
            <person name="Goble A."/>
            <person name="Goffeau A."/>
            <person name="Harris D."/>
            <person name="Hertz-Fowler C."/>
            <person name="Hilbert H."/>
            <person name="Horn D."/>
            <person name="Huang Y."/>
            <person name="Klages S."/>
            <person name="Knights A."/>
            <person name="Kube M."/>
            <person name="Larke N."/>
            <person name="Litvin L."/>
            <person name="Lord A."/>
            <person name="Louie T."/>
            <person name="Marra M."/>
            <person name="Masuy D."/>
            <person name="Matthews K."/>
            <person name="Michaeli S."/>
            <person name="Mottram J.C."/>
            <person name="Muller-Auer S."/>
            <person name="Munden H."/>
            <person name="Nelson S."/>
            <person name="Norbertczak H."/>
            <person name="Oliver K."/>
            <person name="O'neil S."/>
            <person name="Pentony M."/>
            <person name="Pohl T.M."/>
            <person name="Price C."/>
            <person name="Purnelle B."/>
            <person name="Quail M.A."/>
            <person name="Rabbinowitsch E."/>
            <person name="Reinhardt R."/>
            <person name="Rieger M."/>
            <person name="Rinta J."/>
            <person name="Robben J."/>
            <person name="Robertson L."/>
            <person name="Ruiz J.C."/>
            <person name="Rutter S."/>
            <person name="Saunders D."/>
            <person name="Schafer M."/>
            <person name="Schein J."/>
            <person name="Schwartz D.C."/>
            <person name="Seeger K."/>
            <person name="Seyler A."/>
            <person name="Sharp S."/>
            <person name="Shin H."/>
            <person name="Sivam D."/>
            <person name="Squares R."/>
            <person name="Squares S."/>
            <person name="Tosato V."/>
            <person name="Vogt C."/>
            <person name="Volckaert G."/>
            <person name="Wambutt R."/>
            <person name="Warren T."/>
            <person name="Wedler H."/>
            <person name="Woodward J."/>
            <person name="Zhou S."/>
            <person name="Zimmermann W."/>
            <person name="Smith D.F."/>
            <person name="Blackwell J.M."/>
            <person name="Stuart K.D."/>
            <person name="Barrell B."/>
            <person name="Myler P.J."/>
        </authorList>
    </citation>
    <scope>NUCLEOTIDE SEQUENCE [LARGE SCALE GENOMIC DNA]</scope>
    <source>
        <strain evidence="3">MHOM/IL/81/Friedlin</strain>
    </source>
</reference>
<reference evidence="2 3" key="2">
    <citation type="journal article" date="2011" name="Genome Res.">
        <title>Chromosome and gene copy number variation allow major structural change between species and strains of Leishmania.</title>
        <authorList>
            <person name="Rogers M.B."/>
            <person name="Hilley J.D."/>
            <person name="Dickens N.J."/>
            <person name="Wilkes J."/>
            <person name="Bates P.A."/>
            <person name="Depledge D.P."/>
            <person name="Harris D."/>
            <person name="Her Y."/>
            <person name="Herzyk P."/>
            <person name="Imamura H."/>
            <person name="Otto T.D."/>
            <person name="Sanders M."/>
            <person name="Seeger K."/>
            <person name="Dujardin J.C."/>
            <person name="Berriman M."/>
            <person name="Smith D.F."/>
            <person name="Hertz-Fowler C."/>
            <person name="Mottram J.C."/>
        </authorList>
    </citation>
    <scope>NUCLEOTIDE SEQUENCE [LARGE SCALE GENOMIC DNA]</scope>
    <source>
        <strain evidence="3">MHOM/IL/81/Friedlin</strain>
    </source>
</reference>
<feature type="region of interest" description="Disordered" evidence="1">
    <location>
        <begin position="774"/>
        <end position="822"/>
    </location>
</feature>
<dbReference type="VEuPathDB" id="TriTrypDB:LmjF.35.0740"/>
<feature type="compositionally biased region" description="Basic residues" evidence="1">
    <location>
        <begin position="866"/>
        <end position="882"/>
    </location>
</feature>
<dbReference type="RefSeq" id="XP_003722469.1">
    <property type="nucleotide sequence ID" value="XM_003722421.1"/>
</dbReference>
<accession>E9AEP9</accession>
<feature type="region of interest" description="Disordered" evidence="1">
    <location>
        <begin position="733"/>
        <end position="752"/>
    </location>
</feature>
<evidence type="ECO:0000256" key="1">
    <source>
        <dbReference type="SAM" id="MobiDB-lite"/>
    </source>
</evidence>
<dbReference type="STRING" id="5664.E9AEP9"/>
<evidence type="ECO:0000313" key="3">
    <source>
        <dbReference type="Proteomes" id="UP000000542"/>
    </source>
</evidence>
<feature type="compositionally biased region" description="Basic residues" evidence="1">
    <location>
        <begin position="918"/>
        <end position="931"/>
    </location>
</feature>
<feature type="region of interest" description="Disordered" evidence="1">
    <location>
        <begin position="399"/>
        <end position="432"/>
    </location>
</feature>
<dbReference type="HOGENOM" id="CLU_314370_0_0_1"/>
<dbReference type="InterPro" id="IPR008984">
    <property type="entry name" value="SMAD_FHA_dom_sf"/>
</dbReference>
<dbReference type="VEuPathDB" id="TriTrypDB:LMJLV39_350013000"/>
<dbReference type="VEuPathDB" id="TriTrypDB:LMJSD75_350012500"/>
<dbReference type="KEGG" id="lma:LMJF_35_0740"/>
<protein>
    <recommendedName>
        <fullName evidence="4">FHA domain-containing protein</fullName>
    </recommendedName>
</protein>
<dbReference type="EMBL" id="FR796431">
    <property type="protein sequence ID" value="CBZ12702.1"/>
    <property type="molecule type" value="Genomic_DNA"/>
</dbReference>
<organism evidence="2 3">
    <name type="scientific">Leishmania major</name>
    <dbReference type="NCBI Taxonomy" id="5664"/>
    <lineage>
        <taxon>Eukaryota</taxon>
        <taxon>Discoba</taxon>
        <taxon>Euglenozoa</taxon>
        <taxon>Kinetoplastea</taxon>
        <taxon>Metakinetoplastina</taxon>
        <taxon>Trypanosomatida</taxon>
        <taxon>Trypanosomatidae</taxon>
        <taxon>Leishmaniinae</taxon>
        <taxon>Leishmania</taxon>
    </lineage>
</organism>
<dbReference type="VEuPathDB" id="TriTrypDB:LMJFC_350012900"/>
<dbReference type="InParanoid" id="E9AEP9"/>
<feature type="compositionally biased region" description="Basic and acidic residues" evidence="1">
    <location>
        <begin position="774"/>
        <end position="796"/>
    </location>
</feature>
<dbReference type="AlphaFoldDB" id="E9AEP9"/>
<feature type="region of interest" description="Disordered" evidence="1">
    <location>
        <begin position="855"/>
        <end position="931"/>
    </location>
</feature>